<dbReference type="InterPro" id="IPR013520">
    <property type="entry name" value="Ribonucl_H"/>
</dbReference>
<protein>
    <submittedName>
        <fullName evidence="2">DnaE-like DNA polymerase III</fullName>
    </submittedName>
</protein>
<gene>
    <name evidence="2" type="primary">59</name>
    <name evidence="2" type="ORF">PBI_CURIOSIUM_59</name>
</gene>
<proteinExistence type="predicted"/>
<dbReference type="Pfam" id="PF00929">
    <property type="entry name" value="RNase_T"/>
    <property type="match status" value="1"/>
</dbReference>
<dbReference type="GeneID" id="60324511"/>
<evidence type="ECO:0000313" key="2">
    <source>
        <dbReference type="EMBL" id="QFG14103.1"/>
    </source>
</evidence>
<evidence type="ECO:0000259" key="1">
    <source>
        <dbReference type="SMART" id="SM00479"/>
    </source>
</evidence>
<sequence>MARQLIVVDLETTSLGHDTAVPVEVALLNVDTGESLRFVPFVSLDQLKVADPVAMEVNGYYERALWREALTEPQTAVAWGEVQEWLRGNTFAGSNPTFDSTIVARQVVTSDRYALQAETVGRVWYHRLADLAAYAGGKLDRDPTDLAGLDDVAERLGVHVAQRHTAIGDAAATALCFDILRNNLIEAVHE</sequence>
<dbReference type="KEGG" id="vg:60324511"/>
<evidence type="ECO:0000313" key="3">
    <source>
        <dbReference type="Proteomes" id="UP000326870"/>
    </source>
</evidence>
<accession>A0A5J6TTE5</accession>
<dbReference type="EMBL" id="MN234226">
    <property type="protein sequence ID" value="QFG14103.1"/>
    <property type="molecule type" value="Genomic_DNA"/>
</dbReference>
<dbReference type="SUPFAM" id="SSF53098">
    <property type="entry name" value="Ribonuclease H-like"/>
    <property type="match status" value="1"/>
</dbReference>
<dbReference type="Gene3D" id="3.30.420.10">
    <property type="entry name" value="Ribonuclease H-like superfamily/Ribonuclease H"/>
    <property type="match status" value="1"/>
</dbReference>
<keyword evidence="3" id="KW-1185">Reference proteome</keyword>
<feature type="domain" description="Exonuclease" evidence="1">
    <location>
        <begin position="4"/>
        <end position="186"/>
    </location>
</feature>
<dbReference type="SMART" id="SM00479">
    <property type="entry name" value="EXOIII"/>
    <property type="match status" value="1"/>
</dbReference>
<dbReference type="GO" id="GO:0003676">
    <property type="term" value="F:nucleic acid binding"/>
    <property type="evidence" value="ECO:0007669"/>
    <property type="project" value="InterPro"/>
</dbReference>
<dbReference type="RefSeq" id="YP_009953047.1">
    <property type="nucleotide sequence ID" value="NC_051618.1"/>
</dbReference>
<organism evidence="2 3">
    <name type="scientific">Mycobacterium phage Curiosium</name>
    <dbReference type="NCBI Taxonomy" id="2599859"/>
    <lineage>
        <taxon>Viruses</taxon>
        <taxon>Duplodnaviria</taxon>
        <taxon>Heunggongvirae</taxon>
        <taxon>Uroviricota</taxon>
        <taxon>Caudoviricetes</taxon>
        <taxon>Weiservirinae</taxon>
        <taxon>Anayavirus</taxon>
        <taxon>Anayavirus curiosium</taxon>
    </lineage>
</organism>
<reference evidence="2 3" key="1">
    <citation type="submission" date="2019-07" db="EMBL/GenBank/DDBJ databases">
        <authorList>
            <person name="Divens A.M."/>
            <person name="Garlena R.A."/>
            <person name="Russell D.A."/>
            <person name="Pope W.H."/>
            <person name="Jacobs-Sera D."/>
            <person name="Hatfull G.F."/>
        </authorList>
    </citation>
    <scope>NUCLEOTIDE SEQUENCE [LARGE SCALE GENOMIC DNA]</scope>
</reference>
<name>A0A5J6TTE5_9CAUD</name>
<dbReference type="InterPro" id="IPR012337">
    <property type="entry name" value="RNaseH-like_sf"/>
</dbReference>
<dbReference type="Proteomes" id="UP000326870">
    <property type="component" value="Segment"/>
</dbReference>
<dbReference type="InterPro" id="IPR036397">
    <property type="entry name" value="RNaseH_sf"/>
</dbReference>